<keyword evidence="1" id="KW-0808">Transferase</keyword>
<evidence type="ECO:0000256" key="2">
    <source>
        <dbReference type="ARBA" id="ARBA00022695"/>
    </source>
</evidence>
<dbReference type="NCBIfam" id="NF009905">
    <property type="entry name" value="PRK13368.1"/>
    <property type="match status" value="1"/>
</dbReference>
<evidence type="ECO:0008006" key="4">
    <source>
        <dbReference type="Google" id="ProtNLM"/>
    </source>
</evidence>
<protein>
    <recommendedName>
        <fullName evidence="4">3-deoxy-manno-octulosonate cytidylyltransferase</fullName>
    </recommendedName>
</protein>
<dbReference type="InterPro" id="IPR029044">
    <property type="entry name" value="Nucleotide-diphossugar_trans"/>
</dbReference>
<dbReference type="GO" id="GO:0005829">
    <property type="term" value="C:cytosol"/>
    <property type="evidence" value="ECO:0007669"/>
    <property type="project" value="TreeGrafter"/>
</dbReference>
<dbReference type="EMBL" id="LAZR01007903">
    <property type="protein sequence ID" value="KKM82177.1"/>
    <property type="molecule type" value="Genomic_DNA"/>
</dbReference>
<keyword evidence="2" id="KW-0548">Nucleotidyltransferase</keyword>
<dbReference type="PANTHER" id="PTHR42866">
    <property type="entry name" value="3-DEOXY-MANNO-OCTULOSONATE CYTIDYLYLTRANSFERASE"/>
    <property type="match status" value="1"/>
</dbReference>
<dbReference type="PANTHER" id="PTHR42866:SF2">
    <property type="entry name" value="3-DEOXY-MANNO-OCTULOSONATE CYTIDYLYLTRANSFERASE, MITOCHONDRIAL"/>
    <property type="match status" value="1"/>
</dbReference>
<dbReference type="GO" id="GO:0008690">
    <property type="term" value="F:3-deoxy-manno-octulosonate cytidylyltransferase activity"/>
    <property type="evidence" value="ECO:0007669"/>
    <property type="project" value="InterPro"/>
</dbReference>
<dbReference type="Pfam" id="PF02348">
    <property type="entry name" value="CTP_transf_3"/>
    <property type="match status" value="1"/>
</dbReference>
<reference evidence="3" key="1">
    <citation type="journal article" date="2015" name="Nature">
        <title>Complex archaea that bridge the gap between prokaryotes and eukaryotes.</title>
        <authorList>
            <person name="Spang A."/>
            <person name="Saw J.H."/>
            <person name="Jorgensen S.L."/>
            <person name="Zaremba-Niedzwiedzka K."/>
            <person name="Martijn J."/>
            <person name="Lind A.E."/>
            <person name="van Eijk R."/>
            <person name="Schleper C."/>
            <person name="Guy L."/>
            <person name="Ettema T.J."/>
        </authorList>
    </citation>
    <scope>NUCLEOTIDE SEQUENCE</scope>
</reference>
<dbReference type="InterPro" id="IPR004528">
    <property type="entry name" value="KdsB"/>
</dbReference>
<dbReference type="InterPro" id="IPR003329">
    <property type="entry name" value="Cytidylyl_trans"/>
</dbReference>
<dbReference type="Gene3D" id="3.90.550.10">
    <property type="entry name" value="Spore Coat Polysaccharide Biosynthesis Protein SpsA, Chain A"/>
    <property type="match status" value="1"/>
</dbReference>
<organism evidence="3">
    <name type="scientific">marine sediment metagenome</name>
    <dbReference type="NCBI Taxonomy" id="412755"/>
    <lineage>
        <taxon>unclassified sequences</taxon>
        <taxon>metagenomes</taxon>
        <taxon>ecological metagenomes</taxon>
    </lineage>
</organism>
<gene>
    <name evidence="3" type="ORF">LCGC14_1322270</name>
</gene>
<sequence>MKISIIIPARYESSRFPGKPLVEISGEAMIKRVYNNCCSAFFEQDVYVATDSETIEDYCKNNNMNVIMTSSDCLTGTDRVYEASEKLDVDLVVNVQGDLPLIYGGSIRKIINSALKKPNIIHYGMNSISKEEDFRSFSVVKVVTDMSSKLLYASRSPIPITKKNVFKGAKKTASVFVLPKETLWDFAHQENKTPLESIEDVEILRFLELGYKVQMVEIEDLSISVDTPEDLDRVEHILKNRKK</sequence>
<accession>A0A0F9NLH6</accession>
<dbReference type="SUPFAM" id="SSF53448">
    <property type="entry name" value="Nucleotide-diphospho-sugar transferases"/>
    <property type="match status" value="1"/>
</dbReference>
<comment type="caution">
    <text evidence="3">The sequence shown here is derived from an EMBL/GenBank/DDBJ whole genome shotgun (WGS) entry which is preliminary data.</text>
</comment>
<dbReference type="NCBIfam" id="NF003952">
    <property type="entry name" value="PRK05450.1-5"/>
    <property type="match status" value="1"/>
</dbReference>
<proteinExistence type="predicted"/>
<name>A0A0F9NLH6_9ZZZZ</name>
<evidence type="ECO:0000313" key="3">
    <source>
        <dbReference type="EMBL" id="KKM82177.1"/>
    </source>
</evidence>
<dbReference type="CDD" id="cd02517">
    <property type="entry name" value="CMP-KDO-Synthetase"/>
    <property type="match status" value="1"/>
</dbReference>
<evidence type="ECO:0000256" key="1">
    <source>
        <dbReference type="ARBA" id="ARBA00022679"/>
    </source>
</evidence>
<dbReference type="AlphaFoldDB" id="A0A0F9NLH6"/>